<dbReference type="Pfam" id="PF20209">
    <property type="entry name" value="DUF6570"/>
    <property type="match status" value="1"/>
</dbReference>
<comment type="caution">
    <text evidence="2">The sequence shown here is derived from an EMBL/GenBank/DDBJ whole genome shotgun (WGS) entry which is preliminary data.</text>
</comment>
<feature type="domain" description="DUF6570" evidence="1">
    <location>
        <begin position="40"/>
        <end position="148"/>
    </location>
</feature>
<gene>
    <name evidence="2" type="primary">EVAR_62210_1</name>
    <name evidence="2" type="ORF">TNCT_497461</name>
</gene>
<organism evidence="2 3">
    <name type="scientific">Trichonephila clavata</name>
    <name type="common">Joro spider</name>
    <name type="synonym">Nephila clavata</name>
    <dbReference type="NCBI Taxonomy" id="2740835"/>
    <lineage>
        <taxon>Eukaryota</taxon>
        <taxon>Metazoa</taxon>
        <taxon>Ecdysozoa</taxon>
        <taxon>Arthropoda</taxon>
        <taxon>Chelicerata</taxon>
        <taxon>Arachnida</taxon>
        <taxon>Araneae</taxon>
        <taxon>Araneomorphae</taxon>
        <taxon>Entelegynae</taxon>
        <taxon>Araneoidea</taxon>
        <taxon>Nephilidae</taxon>
        <taxon>Trichonephila</taxon>
    </lineage>
</organism>
<reference evidence="2" key="1">
    <citation type="submission" date="2020-07" db="EMBL/GenBank/DDBJ databases">
        <title>Multicomponent nature underlies the extraordinary mechanical properties of spider dragline silk.</title>
        <authorList>
            <person name="Kono N."/>
            <person name="Nakamura H."/>
            <person name="Mori M."/>
            <person name="Yoshida Y."/>
            <person name="Ohtoshi R."/>
            <person name="Malay A.D."/>
            <person name="Moran D.A.P."/>
            <person name="Tomita M."/>
            <person name="Numata K."/>
            <person name="Arakawa K."/>
        </authorList>
    </citation>
    <scope>NUCLEOTIDE SEQUENCE</scope>
</reference>
<accession>A0A8X6FSL1</accession>
<dbReference type="AlphaFoldDB" id="A0A8X6FSL1"/>
<protein>
    <recommendedName>
        <fullName evidence="1">DUF6570 domain-containing protein</fullName>
    </recommendedName>
</protein>
<dbReference type="InterPro" id="IPR046700">
    <property type="entry name" value="DUF6570"/>
</dbReference>
<evidence type="ECO:0000259" key="1">
    <source>
        <dbReference type="Pfam" id="PF20209"/>
    </source>
</evidence>
<keyword evidence="3" id="KW-1185">Reference proteome</keyword>
<sequence>MRSLKSTKEKHLPLLNNTFPEDLVADFKLCYTCKNSLDSDKVPTLSRSNRFVYPPKQQGLPAFDPITARLVSPGLPFMQIHRLRYDGSYGIIGQVINVPVDEDTMVQQLPGQLDVDRAFNVNIKKNRIHKYSYLSGFVKKKSEVKPWL</sequence>
<name>A0A8X6FSL1_TRICU</name>
<dbReference type="OrthoDB" id="6141723at2759"/>
<proteinExistence type="predicted"/>
<dbReference type="Proteomes" id="UP000887116">
    <property type="component" value="Unassembled WGS sequence"/>
</dbReference>
<evidence type="ECO:0000313" key="3">
    <source>
        <dbReference type="Proteomes" id="UP000887116"/>
    </source>
</evidence>
<evidence type="ECO:0000313" key="2">
    <source>
        <dbReference type="EMBL" id="GFQ87911.1"/>
    </source>
</evidence>
<dbReference type="EMBL" id="BMAO01013323">
    <property type="protein sequence ID" value="GFQ87911.1"/>
    <property type="molecule type" value="Genomic_DNA"/>
</dbReference>